<comment type="caution">
    <text evidence="2">The sequence shown here is derived from an EMBL/GenBank/DDBJ whole genome shotgun (WGS) entry which is preliminary data.</text>
</comment>
<keyword evidence="3" id="KW-1185">Reference proteome</keyword>
<gene>
    <name evidence="2" type="ORF">EV692_0797</name>
</gene>
<dbReference type="AlphaFoldDB" id="A0A4R1L2V7"/>
<dbReference type="PIRSF" id="PIRSF006287">
    <property type="entry name" value="UCP006287"/>
    <property type="match status" value="1"/>
</dbReference>
<protein>
    <submittedName>
        <fullName evidence="2">Uncharacterized protein</fullName>
    </submittedName>
</protein>
<dbReference type="InterPro" id="IPR008249">
    <property type="entry name" value="UPF0231"/>
</dbReference>
<reference evidence="2 3" key="1">
    <citation type="submission" date="2019-03" db="EMBL/GenBank/DDBJ databases">
        <title>Genomic Encyclopedia of Type Strains, Phase IV (KMG-IV): sequencing the most valuable type-strain genomes for metagenomic binning, comparative biology and taxonomic classification.</title>
        <authorList>
            <person name="Goeker M."/>
        </authorList>
    </citation>
    <scope>NUCLEOTIDE SEQUENCE [LARGE SCALE GENOMIC DNA]</scope>
    <source>
        <strain evidence="2 3">DSM 10053</strain>
    </source>
</reference>
<comment type="similarity">
    <text evidence="1">Belongs to the UPF0231 family.</text>
</comment>
<dbReference type="EMBL" id="SMGJ01000002">
    <property type="protein sequence ID" value="TCK70519.1"/>
    <property type="molecule type" value="Genomic_DNA"/>
</dbReference>
<organism evidence="2 3">
    <name type="scientific">Lonepinella koalarum</name>
    <dbReference type="NCBI Taxonomy" id="53417"/>
    <lineage>
        <taxon>Bacteria</taxon>
        <taxon>Pseudomonadati</taxon>
        <taxon>Pseudomonadota</taxon>
        <taxon>Gammaproteobacteria</taxon>
        <taxon>Pasteurellales</taxon>
        <taxon>Pasteurellaceae</taxon>
        <taxon>Lonepinella</taxon>
    </lineage>
</organism>
<dbReference type="Pfam" id="PF06062">
    <property type="entry name" value="UPF0231"/>
    <property type="match status" value="1"/>
</dbReference>
<sequence length="121" mass="14135">MDFQFTYYQGNVIAKCSMEHFAVANWFNTEVPHHSQLISTALLHVQQAKSFTPEQESQILGKEYSLFINADEVMIRANNLSMSNDDEELEQDFHYYDEESVAFLGLEDFEQFLRSYLAFVT</sequence>
<evidence type="ECO:0000313" key="2">
    <source>
        <dbReference type="EMBL" id="TCK70519.1"/>
    </source>
</evidence>
<accession>A0A4R1L2V7</accession>
<evidence type="ECO:0000256" key="1">
    <source>
        <dbReference type="ARBA" id="ARBA00005367"/>
    </source>
</evidence>
<proteinExistence type="inferred from homology"/>
<evidence type="ECO:0000313" key="3">
    <source>
        <dbReference type="Proteomes" id="UP000295496"/>
    </source>
</evidence>
<dbReference type="OrthoDB" id="5739292at2"/>
<dbReference type="RefSeq" id="WP_132300757.1">
    <property type="nucleotide sequence ID" value="NZ_CP170642.1"/>
</dbReference>
<name>A0A4R1L2V7_9PAST</name>
<dbReference type="NCBIfam" id="NF003575">
    <property type="entry name" value="PRK05248.1-2"/>
    <property type="match status" value="1"/>
</dbReference>
<dbReference type="Proteomes" id="UP000295496">
    <property type="component" value="Unassembled WGS sequence"/>
</dbReference>